<evidence type="ECO:0000313" key="2">
    <source>
        <dbReference type="Proteomes" id="UP000648239"/>
    </source>
</evidence>
<reference evidence="1 2" key="1">
    <citation type="submission" date="2020-08" db="EMBL/GenBank/DDBJ databases">
        <title>Acidobacteriota in marine sediments use diverse sulfur dissimilation pathways.</title>
        <authorList>
            <person name="Wasmund K."/>
        </authorList>
    </citation>
    <scope>NUCLEOTIDE SEQUENCE [LARGE SCALE GENOMIC DNA]</scope>
    <source>
        <strain evidence="1">MAG AM4</strain>
    </source>
</reference>
<evidence type="ECO:0000313" key="1">
    <source>
        <dbReference type="EMBL" id="MBD3867341.1"/>
    </source>
</evidence>
<sequence>MNGDELETPEGRERLDACVFRVPVDGRLVSMCEMNATSLRLEQNRANSR</sequence>
<gene>
    <name evidence="1" type="ORF">IFK94_04365</name>
</gene>
<name>A0A8J6XW27_9BACT</name>
<accession>A0A8J6XW27</accession>
<dbReference type="Proteomes" id="UP000648239">
    <property type="component" value="Unassembled WGS sequence"/>
</dbReference>
<protein>
    <submittedName>
        <fullName evidence="1">Uncharacterized protein</fullName>
    </submittedName>
</protein>
<dbReference type="EMBL" id="JACXWD010000009">
    <property type="protein sequence ID" value="MBD3867341.1"/>
    <property type="molecule type" value="Genomic_DNA"/>
</dbReference>
<organism evidence="1 2">
    <name type="scientific">Candidatus Polarisedimenticola svalbardensis</name>
    <dbReference type="NCBI Taxonomy" id="2886004"/>
    <lineage>
        <taxon>Bacteria</taxon>
        <taxon>Pseudomonadati</taxon>
        <taxon>Acidobacteriota</taxon>
        <taxon>Candidatus Polarisedimenticolia</taxon>
        <taxon>Candidatus Polarisedimenticolales</taxon>
        <taxon>Candidatus Polarisedimenticolaceae</taxon>
        <taxon>Candidatus Polarisedimenticola</taxon>
    </lineage>
</organism>
<comment type="caution">
    <text evidence="1">The sequence shown here is derived from an EMBL/GenBank/DDBJ whole genome shotgun (WGS) entry which is preliminary data.</text>
</comment>
<proteinExistence type="predicted"/>
<dbReference type="AlphaFoldDB" id="A0A8J6XW27"/>